<dbReference type="HOGENOM" id="CLU_457628_0_0_11"/>
<evidence type="ECO:0000313" key="1">
    <source>
        <dbReference type="EMBL" id="EYT51247.1"/>
    </source>
</evidence>
<dbReference type="EMBL" id="AORC01000002">
    <property type="protein sequence ID" value="EYT51247.1"/>
    <property type="molecule type" value="Genomic_DNA"/>
</dbReference>
<proteinExistence type="predicted"/>
<sequence>MVLYGADTEQLRQLAENYRSCAQRMLETSGRLTATITSVTWEGPDAEGFRQQWGALEAQLRSHGETITERGADLERHAEEQDHASSTASDRVRDLIDNVRDGFGDVLGGLRDFFGDALDSLARSADAGEAIGLNDTAALMSPTQITPDDFDKERGADSSTNEVVLTLPDGTKIAVSTEGDGTQTFSMNDPVKLEQKGKIAGLEVKHEVEIGNEFEVTVNPDGSLTYTFTGSSSQTYGASEKNKYVDGEISTSTTSESVYSVTVPPGTSFTDAIAINPFNPASIPPDGSVTVGTGVEQSTNLGVTGKYRGLEVGLGIEETVGSEWNSVISRDGDGNLSMLTGPTNMVRNDGTVSVGVEGAAFELGTSRTKEHGVLEYVEFSGDDAGNKAYNDVLWSDGYPKDTTADGVLDRYTQTHTSTSSESSIGFKIDDVLDVSRNHNTFADEVIHRSYPDGREEWAQQILPHGEGSGNSVYVHGGTGRETEYQMTLGDRPAGDDSGYGDEYWGGAHQGGDLVMSFTQDELNLMRENYAGYKGNPDHFRNETDYLAAITASASGSDSGFVLNQFITHYNYRALEGTMWDHENPVHPEIRVPGRMN</sequence>
<gene>
    <name evidence="1" type="ORF">D641_0102005</name>
</gene>
<reference evidence="1 2" key="1">
    <citation type="journal article" date="2013" name="Genome Announc.">
        <title>Draft genome sequence of an Actinobacterium, Brachybacterium muris strain UCD-AY4.</title>
        <authorList>
            <person name="Lo J.R."/>
            <person name="Lang J.M."/>
            <person name="Darling A.E."/>
            <person name="Eisen J.A."/>
            <person name="Coil D.A."/>
        </authorList>
    </citation>
    <scope>NUCLEOTIDE SEQUENCE [LARGE SCALE GENOMIC DNA]</scope>
    <source>
        <strain evidence="1 2">UCD-AY4</strain>
    </source>
</reference>
<dbReference type="STRING" id="1249481.D641_0102005"/>
<dbReference type="AlphaFoldDB" id="A0A022L184"/>
<dbReference type="Gene3D" id="1.10.287.1060">
    <property type="entry name" value="ESAT-6-like"/>
    <property type="match status" value="1"/>
</dbReference>
<evidence type="ECO:0008006" key="3">
    <source>
        <dbReference type="Google" id="ProtNLM"/>
    </source>
</evidence>
<keyword evidence="2" id="KW-1185">Reference proteome</keyword>
<dbReference type="Proteomes" id="UP000019754">
    <property type="component" value="Unassembled WGS sequence"/>
</dbReference>
<evidence type="ECO:0000313" key="2">
    <source>
        <dbReference type="Proteomes" id="UP000019754"/>
    </source>
</evidence>
<comment type="caution">
    <text evidence="1">The sequence shown here is derived from an EMBL/GenBank/DDBJ whole genome shotgun (WGS) entry which is preliminary data.</text>
</comment>
<dbReference type="OrthoDB" id="5244663at2"/>
<dbReference type="RefSeq" id="WP_017824697.1">
    <property type="nucleotide sequence ID" value="NZ_KB403091.1"/>
</dbReference>
<accession>A0A022L184</accession>
<organism evidence="1 2">
    <name type="scientific">Brachybacterium muris UCD-AY4</name>
    <dbReference type="NCBI Taxonomy" id="1249481"/>
    <lineage>
        <taxon>Bacteria</taxon>
        <taxon>Bacillati</taxon>
        <taxon>Actinomycetota</taxon>
        <taxon>Actinomycetes</taxon>
        <taxon>Micrococcales</taxon>
        <taxon>Dermabacteraceae</taxon>
        <taxon>Brachybacterium</taxon>
    </lineage>
</organism>
<protein>
    <recommendedName>
        <fullName evidence="3">WXG100 family type VII secretion target</fullName>
    </recommendedName>
</protein>
<name>A0A022L184_9MICO</name>